<keyword evidence="2" id="KW-1185">Reference proteome</keyword>
<dbReference type="OrthoDB" id="2454247at2"/>
<dbReference type="Proteomes" id="UP000248214">
    <property type="component" value="Unassembled WGS sequence"/>
</dbReference>
<evidence type="ECO:0008006" key="3">
    <source>
        <dbReference type="Google" id="ProtNLM"/>
    </source>
</evidence>
<name>A0A323TVN0_9BACI</name>
<comment type="caution">
    <text evidence="1">The sequence shown here is derived from an EMBL/GenBank/DDBJ whole genome shotgun (WGS) entry which is preliminary data.</text>
</comment>
<sequence length="73" mass="7750">MSKRLELLFLNETGGSVTIGIDDPIEPVDSFAVAAAMNTIIEQSALSTSGGSLVEKRGARLVERTVEMINIEG</sequence>
<dbReference type="EMBL" id="PDOD01000002">
    <property type="protein sequence ID" value="PYZ93585.1"/>
    <property type="molecule type" value="Genomic_DNA"/>
</dbReference>
<dbReference type="AlphaFoldDB" id="A0A323TVN0"/>
<organism evidence="1 2">
    <name type="scientific">Salipaludibacillus keqinensis</name>
    <dbReference type="NCBI Taxonomy" id="2045207"/>
    <lineage>
        <taxon>Bacteria</taxon>
        <taxon>Bacillati</taxon>
        <taxon>Bacillota</taxon>
        <taxon>Bacilli</taxon>
        <taxon>Bacillales</taxon>
        <taxon>Bacillaceae</taxon>
    </lineage>
</organism>
<dbReference type="Pfam" id="PF11148">
    <property type="entry name" value="DUF2922"/>
    <property type="match status" value="1"/>
</dbReference>
<proteinExistence type="predicted"/>
<dbReference type="RefSeq" id="WP_110609617.1">
    <property type="nucleotide sequence ID" value="NZ_PDOD01000002.1"/>
</dbReference>
<evidence type="ECO:0000313" key="1">
    <source>
        <dbReference type="EMBL" id="PYZ93585.1"/>
    </source>
</evidence>
<gene>
    <name evidence="1" type="ORF">CR194_10500</name>
</gene>
<dbReference type="InterPro" id="IPR021321">
    <property type="entry name" value="DUF2922"/>
</dbReference>
<reference evidence="1 2" key="1">
    <citation type="submission" date="2017-10" db="EMBL/GenBank/DDBJ databases">
        <title>Bacillus sp. nov., a halophilic bacterium isolated from a Keqin Lake.</title>
        <authorList>
            <person name="Wang H."/>
        </authorList>
    </citation>
    <scope>NUCLEOTIDE SEQUENCE [LARGE SCALE GENOMIC DNA]</scope>
    <source>
        <strain evidence="1 2">KQ-12</strain>
    </source>
</reference>
<accession>A0A323TVN0</accession>
<evidence type="ECO:0000313" key="2">
    <source>
        <dbReference type="Proteomes" id="UP000248214"/>
    </source>
</evidence>
<protein>
    <recommendedName>
        <fullName evidence="3">DUF2922 domain-containing protein</fullName>
    </recommendedName>
</protein>